<keyword evidence="4" id="KW-1003">Cell membrane</keyword>
<feature type="signal peptide" evidence="19">
    <location>
        <begin position="1"/>
        <end position="17"/>
    </location>
</feature>
<comment type="subcellular location">
    <subcellularLocation>
        <location evidence="2">Cell membrane</location>
        <topology evidence="2">Single-pass type I membrane protein</topology>
    </subcellularLocation>
</comment>
<dbReference type="SUPFAM" id="SSF55073">
    <property type="entry name" value="Nucleotide cyclase"/>
    <property type="match status" value="1"/>
</dbReference>
<dbReference type="Gene3D" id="1.10.510.10">
    <property type="entry name" value="Transferase(Phosphotransferase) domain 1"/>
    <property type="match status" value="1"/>
</dbReference>
<dbReference type="InterPro" id="IPR011009">
    <property type="entry name" value="Kinase-like_dom_sf"/>
</dbReference>
<dbReference type="InterPro" id="IPR000719">
    <property type="entry name" value="Prot_kinase_dom"/>
</dbReference>
<dbReference type="SUPFAM" id="SSF53822">
    <property type="entry name" value="Periplasmic binding protein-like I"/>
    <property type="match status" value="1"/>
</dbReference>
<dbReference type="Pfam" id="PF07714">
    <property type="entry name" value="PK_Tyr_Ser-Thr"/>
    <property type="match status" value="1"/>
</dbReference>
<dbReference type="PROSITE" id="PS00452">
    <property type="entry name" value="GUANYLATE_CYCLASE_1"/>
    <property type="match status" value="1"/>
</dbReference>
<keyword evidence="9 18" id="KW-1133">Transmembrane helix</keyword>
<feature type="domain" description="Guanylate cyclase" evidence="21">
    <location>
        <begin position="878"/>
        <end position="1008"/>
    </location>
</feature>
<dbReference type="PANTHER" id="PTHR11920:SF40">
    <property type="entry name" value="RECEPTOR-TYPE GUANYLATE CYCLASE GCY-14-RELATED"/>
    <property type="match status" value="1"/>
</dbReference>
<dbReference type="InterPro" id="IPR029787">
    <property type="entry name" value="Nucleotide_cyclase"/>
</dbReference>
<evidence type="ECO:0000256" key="13">
    <source>
        <dbReference type="ARBA" id="ARBA00023239"/>
    </source>
</evidence>
<evidence type="ECO:0000256" key="3">
    <source>
        <dbReference type="ARBA" id="ARBA00012202"/>
    </source>
</evidence>
<protein>
    <recommendedName>
        <fullName evidence="3 16">Guanylate cyclase</fullName>
        <ecNumber evidence="3 16">4.6.1.2</ecNumber>
    </recommendedName>
</protein>
<evidence type="ECO:0000256" key="2">
    <source>
        <dbReference type="ARBA" id="ARBA00004251"/>
    </source>
</evidence>
<dbReference type="PANTHER" id="PTHR11920">
    <property type="entry name" value="GUANYLYL CYCLASE"/>
    <property type="match status" value="1"/>
</dbReference>
<dbReference type="GO" id="GO:0005524">
    <property type="term" value="F:ATP binding"/>
    <property type="evidence" value="ECO:0007669"/>
    <property type="project" value="UniProtKB-KW"/>
</dbReference>
<dbReference type="Gene3D" id="3.40.50.2300">
    <property type="match status" value="2"/>
</dbReference>
<feature type="transmembrane region" description="Helical" evidence="18">
    <location>
        <begin position="475"/>
        <end position="502"/>
    </location>
</feature>
<dbReference type="InterPro" id="IPR001245">
    <property type="entry name" value="Ser-Thr/Tyr_kinase_cat_dom"/>
</dbReference>
<dbReference type="Pfam" id="PF00211">
    <property type="entry name" value="Guanylate_cyc"/>
    <property type="match status" value="1"/>
</dbReference>
<dbReference type="PROSITE" id="PS50011">
    <property type="entry name" value="PROTEIN_KINASE_DOM"/>
    <property type="match status" value="1"/>
</dbReference>
<dbReference type="OrthoDB" id="302535at2759"/>
<keyword evidence="5 18" id="KW-0812">Transmembrane</keyword>
<dbReference type="GO" id="GO:0001653">
    <property type="term" value="F:peptide receptor activity"/>
    <property type="evidence" value="ECO:0007669"/>
    <property type="project" value="TreeGrafter"/>
</dbReference>
<gene>
    <name evidence="22" type="ORF">CAMP_LOCUS15160</name>
</gene>
<evidence type="ECO:0000256" key="9">
    <source>
        <dbReference type="ARBA" id="ARBA00022989"/>
    </source>
</evidence>
<dbReference type="GO" id="GO:0007168">
    <property type="term" value="P:receptor guanylyl cyclase signaling pathway"/>
    <property type="evidence" value="ECO:0007669"/>
    <property type="project" value="TreeGrafter"/>
</dbReference>
<dbReference type="PROSITE" id="PS50125">
    <property type="entry name" value="GUANYLATE_CYCLASE_2"/>
    <property type="match status" value="1"/>
</dbReference>
<dbReference type="InterPro" id="IPR028082">
    <property type="entry name" value="Peripla_BP_I"/>
</dbReference>
<keyword evidence="11" id="KW-0675">Receptor</keyword>
<dbReference type="SMART" id="SM00044">
    <property type="entry name" value="CYCc"/>
    <property type="match status" value="1"/>
</dbReference>
<evidence type="ECO:0000256" key="17">
    <source>
        <dbReference type="SAM" id="MobiDB-lite"/>
    </source>
</evidence>
<dbReference type="GO" id="GO:0004383">
    <property type="term" value="F:guanylate cyclase activity"/>
    <property type="evidence" value="ECO:0007669"/>
    <property type="project" value="UniProtKB-EC"/>
</dbReference>
<evidence type="ECO:0000256" key="12">
    <source>
        <dbReference type="ARBA" id="ARBA00023180"/>
    </source>
</evidence>
<dbReference type="EC" id="4.6.1.2" evidence="3 16"/>
<dbReference type="Gene3D" id="6.10.250.780">
    <property type="match status" value="1"/>
</dbReference>
<keyword evidence="6 19" id="KW-0732">Signal</keyword>
<dbReference type="InterPro" id="IPR018297">
    <property type="entry name" value="A/G_cyclase_CS"/>
</dbReference>
<name>A0A9P1IUQ8_9PELO</name>
<dbReference type="SUPFAM" id="SSF56112">
    <property type="entry name" value="Protein kinase-like (PK-like)"/>
    <property type="match status" value="1"/>
</dbReference>
<evidence type="ECO:0000256" key="8">
    <source>
        <dbReference type="ARBA" id="ARBA00022840"/>
    </source>
</evidence>
<keyword evidence="7" id="KW-0547">Nucleotide-binding</keyword>
<keyword evidence="10 18" id="KW-0472">Membrane</keyword>
<evidence type="ECO:0000256" key="19">
    <source>
        <dbReference type="SAM" id="SignalP"/>
    </source>
</evidence>
<comment type="caution">
    <text evidence="22">The sequence shown here is derived from an EMBL/GenBank/DDBJ whole genome shotgun (WGS) entry which is preliminary data.</text>
</comment>
<evidence type="ECO:0000256" key="5">
    <source>
        <dbReference type="ARBA" id="ARBA00022692"/>
    </source>
</evidence>
<evidence type="ECO:0000256" key="16">
    <source>
        <dbReference type="RuleBase" id="RU003431"/>
    </source>
</evidence>
<dbReference type="GO" id="GO:0007635">
    <property type="term" value="P:chemosensory behavior"/>
    <property type="evidence" value="ECO:0007669"/>
    <property type="project" value="UniProtKB-ARBA"/>
</dbReference>
<dbReference type="Pfam" id="PF07701">
    <property type="entry name" value="HNOBA"/>
    <property type="match status" value="1"/>
</dbReference>
<keyword evidence="14 16" id="KW-0141">cGMP biosynthesis</keyword>
<dbReference type="FunFam" id="3.40.50.2300:FF:000241">
    <property type="entry name" value="Guanylate cyclase"/>
    <property type="match status" value="1"/>
</dbReference>
<dbReference type="InterPro" id="IPR001828">
    <property type="entry name" value="ANF_lig-bd_rcpt"/>
</dbReference>
<evidence type="ECO:0000256" key="4">
    <source>
        <dbReference type="ARBA" id="ARBA00022475"/>
    </source>
</evidence>
<dbReference type="FunFam" id="1.10.510.10:FF:000704">
    <property type="entry name" value="Guanylate cyclase"/>
    <property type="match status" value="1"/>
</dbReference>
<evidence type="ECO:0000313" key="23">
    <source>
        <dbReference type="Proteomes" id="UP001152747"/>
    </source>
</evidence>
<keyword evidence="13 15" id="KW-0456">Lyase</keyword>
<keyword evidence="8" id="KW-0067">ATP-binding</keyword>
<feature type="region of interest" description="Disordered" evidence="17">
    <location>
        <begin position="1060"/>
        <end position="1082"/>
    </location>
</feature>
<evidence type="ECO:0000256" key="6">
    <source>
        <dbReference type="ARBA" id="ARBA00022729"/>
    </source>
</evidence>
<dbReference type="GO" id="GO:0006935">
    <property type="term" value="P:chemotaxis"/>
    <property type="evidence" value="ECO:0007669"/>
    <property type="project" value="UniProtKB-ARBA"/>
</dbReference>
<dbReference type="CDD" id="cd06352">
    <property type="entry name" value="PBP1_NPR_GC-like"/>
    <property type="match status" value="1"/>
</dbReference>
<dbReference type="InterPro" id="IPR050401">
    <property type="entry name" value="Cyclic_nucleotide_synthase"/>
</dbReference>
<dbReference type="Proteomes" id="UP001152747">
    <property type="component" value="Unassembled WGS sequence"/>
</dbReference>
<evidence type="ECO:0000256" key="11">
    <source>
        <dbReference type="ARBA" id="ARBA00023170"/>
    </source>
</evidence>
<dbReference type="GO" id="GO:0005886">
    <property type="term" value="C:plasma membrane"/>
    <property type="evidence" value="ECO:0007669"/>
    <property type="project" value="UniProtKB-SubCell"/>
</dbReference>
<evidence type="ECO:0000256" key="7">
    <source>
        <dbReference type="ARBA" id="ARBA00022741"/>
    </source>
</evidence>
<evidence type="ECO:0000256" key="15">
    <source>
        <dbReference type="RuleBase" id="RU000405"/>
    </source>
</evidence>
<evidence type="ECO:0000259" key="20">
    <source>
        <dbReference type="PROSITE" id="PS50011"/>
    </source>
</evidence>
<accession>A0A9P1IUQ8</accession>
<dbReference type="GO" id="GO:0010038">
    <property type="term" value="P:response to metal ion"/>
    <property type="evidence" value="ECO:0007669"/>
    <property type="project" value="UniProtKB-ARBA"/>
</dbReference>
<sequence length="1082" mass="122207">MILIWIFCNFLIDKFICQTNTLQVGLLFVENLTDYLVAVGYRTSASAILIGEERIRKDHLLDNYKFNYSYAFDECSESLGAGKMVEMIENNNIDVLFGPTCNRPAQATAAIGAYYNIPVFVWGLTTAVELSDTNRYPTTVTFSVNSYSLAESIHELMNQFGWSQFVFVYSNDGDEEKCESLKNDVQTVISVYNDVQLAYLYQIGTVTLSSLRTAIQSIKTRGRIIVACFAANKGLKKAFMQAAYLEEAVNNEYVYIMAETNSRGFRVDDLGGEWHYIWDGNSGIQSNWTVDQARDAFENVWFLIDNAGMLMEVTDEFKNFSSQVILQMKNTPFNCTADCANSTFQSVSSYAGQLADAFYAYAKALNQTLARYPDAGFNNGSLIVDNIGMTFVGVGGGDVTIGSDLSRTSEIYLMCLNQTKLPQAYAKITVESSGTTYLPYYASVNDFWEGDSPALAVPLCGFSGDECPTNFIQDYLVYTIIVALIIFLSILAAVFGILYTLWIRKKELEKQDHMWHVSFVELQKIVKKSNTDYSQRSFASGPSTATKATVESRVETTRFAFYTYKLETVAAMKHEIRVQFNVEEKFELRRLRSLDHVNLNRFIGLCLDGPQLLSIWKFCSRGSLADVIAKSSMQMDSFFIFSLIRDIADALGFIHGSHLNHHGCLTSQCCLIDDRWQIKVSDYGLKFIKRFENDKKSSKMLWMAPELLRSDFAESNQESDIYSFAIICSELMTRTSAFDIENRKEKVEEVIYQVKKGGMNPMRPSLDIDETMEMNPALLHLVRDCWTERPSERPTIIQIKSLLKSMNNGKKSNLMDHVFNMLETYASTLEEEVSERTKELVEEKKKSDVLLYRMLPRTVAEKLKLGQAVEPETFEQVTIFFSDVVKFTNLAAKCSPFQVVTLLNDLYTIFDNIIEQNDVYKVETIGDGYLCVSGLPHRNGNDHIRHISRMALGFLSSLEFFRIPHLPSERINLRIGINCGSVVAGVVGLTMPRYCLFGDAVNTASRMESNGKPGRIHLSGEANRMLTQVVGGFETESRGEVIIKGKGVMETFWLTSENTEHSQSILKEQPKTVESRSITPDN</sequence>
<dbReference type="GO" id="GO:0035556">
    <property type="term" value="P:intracellular signal transduction"/>
    <property type="evidence" value="ECO:0007669"/>
    <property type="project" value="InterPro"/>
</dbReference>
<proteinExistence type="inferred from homology"/>
<evidence type="ECO:0000256" key="1">
    <source>
        <dbReference type="ARBA" id="ARBA00001436"/>
    </source>
</evidence>
<reference evidence="22" key="1">
    <citation type="submission" date="2022-11" db="EMBL/GenBank/DDBJ databases">
        <authorList>
            <person name="Kikuchi T."/>
        </authorList>
    </citation>
    <scope>NUCLEOTIDE SEQUENCE</scope>
    <source>
        <strain evidence="22">PS1010</strain>
    </source>
</reference>
<keyword evidence="23" id="KW-1185">Reference proteome</keyword>
<dbReference type="Pfam" id="PF01094">
    <property type="entry name" value="ANF_receptor"/>
    <property type="match status" value="1"/>
</dbReference>
<dbReference type="FunFam" id="3.30.70.1230:FF:000023">
    <property type="entry name" value="Guanylate cyclase"/>
    <property type="match status" value="1"/>
</dbReference>
<organism evidence="22 23">
    <name type="scientific">Caenorhabditis angaria</name>
    <dbReference type="NCBI Taxonomy" id="860376"/>
    <lineage>
        <taxon>Eukaryota</taxon>
        <taxon>Metazoa</taxon>
        <taxon>Ecdysozoa</taxon>
        <taxon>Nematoda</taxon>
        <taxon>Chromadorea</taxon>
        <taxon>Rhabditida</taxon>
        <taxon>Rhabditina</taxon>
        <taxon>Rhabditomorpha</taxon>
        <taxon>Rhabditoidea</taxon>
        <taxon>Rhabditidae</taxon>
        <taxon>Peloderinae</taxon>
        <taxon>Caenorhabditis</taxon>
    </lineage>
</organism>
<dbReference type="Gene3D" id="3.30.70.1230">
    <property type="entry name" value="Nucleotide cyclase"/>
    <property type="match status" value="1"/>
</dbReference>
<dbReference type="CDD" id="cd07302">
    <property type="entry name" value="CHD"/>
    <property type="match status" value="1"/>
</dbReference>
<evidence type="ECO:0000256" key="14">
    <source>
        <dbReference type="ARBA" id="ARBA00023293"/>
    </source>
</evidence>
<dbReference type="AlphaFoldDB" id="A0A9P1IUQ8"/>
<feature type="domain" description="Protein kinase" evidence="20">
    <location>
        <begin position="508"/>
        <end position="820"/>
    </location>
</feature>
<comment type="similarity">
    <text evidence="15">Belongs to the adenylyl cyclase class-4/guanylyl cyclase family.</text>
</comment>
<evidence type="ECO:0000256" key="18">
    <source>
        <dbReference type="SAM" id="Phobius"/>
    </source>
</evidence>
<keyword evidence="12" id="KW-0325">Glycoprotein</keyword>
<feature type="chain" id="PRO_5040105138" description="Guanylate cyclase" evidence="19">
    <location>
        <begin position="18"/>
        <end position="1082"/>
    </location>
</feature>
<evidence type="ECO:0000259" key="21">
    <source>
        <dbReference type="PROSITE" id="PS50125"/>
    </source>
</evidence>
<comment type="catalytic activity">
    <reaction evidence="1 16">
        <text>GTP = 3',5'-cyclic GMP + diphosphate</text>
        <dbReference type="Rhea" id="RHEA:13665"/>
        <dbReference type="ChEBI" id="CHEBI:33019"/>
        <dbReference type="ChEBI" id="CHEBI:37565"/>
        <dbReference type="ChEBI" id="CHEBI:57746"/>
        <dbReference type="EC" id="4.6.1.2"/>
    </reaction>
</comment>
<dbReference type="InterPro" id="IPR001054">
    <property type="entry name" value="A/G_cyclase"/>
</dbReference>
<dbReference type="GO" id="GO:0004016">
    <property type="term" value="F:adenylate cyclase activity"/>
    <property type="evidence" value="ECO:0007669"/>
    <property type="project" value="TreeGrafter"/>
</dbReference>
<evidence type="ECO:0000256" key="10">
    <source>
        <dbReference type="ARBA" id="ARBA00023136"/>
    </source>
</evidence>
<dbReference type="EMBL" id="CANHGI010000005">
    <property type="protein sequence ID" value="CAI5452523.1"/>
    <property type="molecule type" value="Genomic_DNA"/>
</dbReference>
<dbReference type="GO" id="GO:0004672">
    <property type="term" value="F:protein kinase activity"/>
    <property type="evidence" value="ECO:0007669"/>
    <property type="project" value="InterPro"/>
</dbReference>
<dbReference type="InterPro" id="IPR011645">
    <property type="entry name" value="HNOB_dom_associated"/>
</dbReference>
<evidence type="ECO:0000313" key="22">
    <source>
        <dbReference type="EMBL" id="CAI5452523.1"/>
    </source>
</evidence>